<evidence type="ECO:0000313" key="2">
    <source>
        <dbReference type="Proteomes" id="UP000053718"/>
    </source>
</evidence>
<sequence length="113" mass="12965">MNILNIPSYVLDQAIESAVADLGQPQLTLSAINADLKYHTKCILMLRNDLRDLARKYSRDCVKVDSYQSLELTNEYDTARAVLQERQDDHKAAVTRLERAKSKYLFCLDEVTK</sequence>
<gene>
    <name evidence="1" type="ORF">IDAT_01030</name>
</gene>
<protein>
    <submittedName>
        <fullName evidence="1">Uncharacterized protein</fullName>
    </submittedName>
</protein>
<dbReference type="Proteomes" id="UP000053718">
    <property type="component" value="Unassembled WGS sequence"/>
</dbReference>
<evidence type="ECO:0000313" key="1">
    <source>
        <dbReference type="EMBL" id="KFZ29717.1"/>
    </source>
</evidence>
<accession>A0A094IRF9</accession>
<reference evidence="1 2" key="1">
    <citation type="submission" date="2014-06" db="EMBL/GenBank/DDBJ databases">
        <title>Draft genome sequence of Idiomarina sp. MCCC 1A10513.</title>
        <authorList>
            <person name="Du J."/>
            <person name="Lai Q."/>
            <person name="Shao Z."/>
        </authorList>
    </citation>
    <scope>NUCLEOTIDE SEQUENCE [LARGE SCALE GENOMIC DNA]</scope>
    <source>
        <strain evidence="1 2">MCCC 1A10513</strain>
    </source>
</reference>
<dbReference type="EMBL" id="JPIN01000001">
    <property type="protein sequence ID" value="KFZ29717.1"/>
    <property type="molecule type" value="Genomic_DNA"/>
</dbReference>
<organism evidence="1 2">
    <name type="scientific">Pseudidiomarina atlantica</name>
    <dbReference type="NCBI Taxonomy" id="1517416"/>
    <lineage>
        <taxon>Bacteria</taxon>
        <taxon>Pseudomonadati</taxon>
        <taxon>Pseudomonadota</taxon>
        <taxon>Gammaproteobacteria</taxon>
        <taxon>Alteromonadales</taxon>
        <taxon>Idiomarinaceae</taxon>
        <taxon>Pseudidiomarina</taxon>
    </lineage>
</organism>
<dbReference type="STRING" id="1517416.IDAT_01030"/>
<name>A0A094IRF9_9GAMM</name>
<dbReference type="AlphaFoldDB" id="A0A094IRF9"/>
<comment type="caution">
    <text evidence="1">The sequence shown here is derived from an EMBL/GenBank/DDBJ whole genome shotgun (WGS) entry which is preliminary data.</text>
</comment>
<proteinExistence type="predicted"/>
<keyword evidence="2" id="KW-1185">Reference proteome</keyword>